<comment type="caution">
    <text evidence="9">The sequence shown here is derived from an EMBL/GenBank/DDBJ whole genome shotgun (WGS) entry which is preliminary data.</text>
</comment>
<dbReference type="GO" id="GO:0005789">
    <property type="term" value="C:endoplasmic reticulum membrane"/>
    <property type="evidence" value="ECO:0007669"/>
    <property type="project" value="UniProtKB-SubCell"/>
</dbReference>
<dbReference type="GO" id="GO:0014069">
    <property type="term" value="C:postsynaptic density"/>
    <property type="evidence" value="ECO:0007669"/>
    <property type="project" value="TreeGrafter"/>
</dbReference>
<dbReference type="Gene3D" id="1.20.5.2480">
    <property type="match status" value="1"/>
</dbReference>
<feature type="compositionally biased region" description="Polar residues" evidence="7">
    <location>
        <begin position="867"/>
        <end position="890"/>
    </location>
</feature>
<evidence type="ECO:0000256" key="1">
    <source>
        <dbReference type="ARBA" id="ARBA00004477"/>
    </source>
</evidence>
<dbReference type="PROSITE" id="PS50845">
    <property type="entry name" value="RETICULON"/>
    <property type="match status" value="1"/>
</dbReference>
<feature type="compositionally biased region" description="Acidic residues" evidence="7">
    <location>
        <begin position="458"/>
        <end position="480"/>
    </location>
</feature>
<feature type="region of interest" description="Disordered" evidence="7">
    <location>
        <begin position="1"/>
        <end position="229"/>
    </location>
</feature>
<feature type="compositionally biased region" description="Polar residues" evidence="7">
    <location>
        <begin position="567"/>
        <end position="576"/>
    </location>
</feature>
<feature type="domain" description="Reticulon" evidence="8">
    <location>
        <begin position="924"/>
        <end position="1113"/>
    </location>
</feature>
<feature type="compositionally biased region" description="Basic and acidic residues" evidence="7">
    <location>
        <begin position="301"/>
        <end position="315"/>
    </location>
</feature>
<dbReference type="EMBL" id="WKFB01000230">
    <property type="protein sequence ID" value="KAF6730830.1"/>
    <property type="molecule type" value="Genomic_DNA"/>
</dbReference>
<dbReference type="PANTHER" id="PTHR45799:SF6">
    <property type="entry name" value="RETICULON"/>
    <property type="match status" value="1"/>
</dbReference>
<evidence type="ECO:0000256" key="7">
    <source>
        <dbReference type="SAM" id="MobiDB-lite"/>
    </source>
</evidence>
<proteinExistence type="predicted"/>
<feature type="region of interest" description="Disordered" evidence="7">
    <location>
        <begin position="261"/>
        <end position="319"/>
    </location>
</feature>
<dbReference type="GO" id="GO:0030182">
    <property type="term" value="P:neuron differentiation"/>
    <property type="evidence" value="ECO:0007669"/>
    <property type="project" value="TreeGrafter"/>
</dbReference>
<dbReference type="GO" id="GO:0007420">
    <property type="term" value="P:brain development"/>
    <property type="evidence" value="ECO:0007669"/>
    <property type="project" value="TreeGrafter"/>
</dbReference>
<feature type="compositionally biased region" description="Acidic residues" evidence="7">
    <location>
        <begin position="582"/>
        <end position="596"/>
    </location>
</feature>
<dbReference type="GO" id="GO:0071787">
    <property type="term" value="P:endoplasmic reticulum tubular network formation"/>
    <property type="evidence" value="ECO:0007669"/>
    <property type="project" value="TreeGrafter"/>
</dbReference>
<dbReference type="Pfam" id="PF02453">
    <property type="entry name" value="Reticulon"/>
    <property type="match status" value="1"/>
</dbReference>
<feature type="compositionally biased region" description="Polar residues" evidence="7">
    <location>
        <begin position="59"/>
        <end position="80"/>
    </location>
</feature>
<feature type="compositionally biased region" description="Low complexity" evidence="7">
    <location>
        <begin position="217"/>
        <end position="229"/>
    </location>
</feature>
<feature type="compositionally biased region" description="Polar residues" evidence="7">
    <location>
        <begin position="1"/>
        <end position="45"/>
    </location>
</feature>
<name>A0A834CQE0_ORYME</name>
<keyword evidence="2 6" id="KW-0812">Transmembrane</keyword>
<dbReference type="PANTHER" id="PTHR45799">
    <property type="entry name" value="RETICULON-LIKE PROTEIN"/>
    <property type="match status" value="1"/>
</dbReference>
<evidence type="ECO:0000256" key="5">
    <source>
        <dbReference type="ARBA" id="ARBA00023136"/>
    </source>
</evidence>
<evidence type="ECO:0000256" key="2">
    <source>
        <dbReference type="ARBA" id="ARBA00022692"/>
    </source>
</evidence>
<feature type="region of interest" description="Disordered" evidence="7">
    <location>
        <begin position="335"/>
        <end position="598"/>
    </location>
</feature>
<dbReference type="OrthoDB" id="567788at2759"/>
<feature type="transmembrane region" description="Helical" evidence="6">
    <location>
        <begin position="938"/>
        <end position="969"/>
    </location>
</feature>
<protein>
    <recommendedName>
        <fullName evidence="6">Reticulon</fullName>
    </recommendedName>
</protein>
<evidence type="ECO:0000256" key="6">
    <source>
        <dbReference type="RuleBase" id="RU210713"/>
    </source>
</evidence>
<feature type="compositionally biased region" description="Polar residues" evidence="7">
    <location>
        <begin position="805"/>
        <end position="823"/>
    </location>
</feature>
<evidence type="ECO:0000259" key="8">
    <source>
        <dbReference type="PROSITE" id="PS50845"/>
    </source>
</evidence>
<feature type="transmembrane region" description="Helical" evidence="6">
    <location>
        <begin position="1053"/>
        <end position="1074"/>
    </location>
</feature>
<feature type="compositionally biased region" description="Low complexity" evidence="7">
    <location>
        <begin position="347"/>
        <end position="360"/>
    </location>
</feature>
<feature type="compositionally biased region" description="Basic and acidic residues" evidence="7">
    <location>
        <begin position="368"/>
        <end position="392"/>
    </location>
</feature>
<reference evidence="9" key="1">
    <citation type="journal article" name="BMC Genomics">
        <title>Long-read sequencing and de novo genome assembly of marine medaka (Oryzias melastigma).</title>
        <authorList>
            <person name="Liang P."/>
            <person name="Saqib H.S.A."/>
            <person name="Ni X."/>
            <person name="Shen Y."/>
        </authorList>
    </citation>
    <scope>NUCLEOTIDE SEQUENCE</scope>
    <source>
        <tissue evidence="9">Muscle</tissue>
    </source>
</reference>
<feature type="compositionally biased region" description="Polar residues" evidence="7">
    <location>
        <begin position="336"/>
        <end position="346"/>
    </location>
</feature>
<dbReference type="Proteomes" id="UP000646548">
    <property type="component" value="Unassembled WGS sequence"/>
</dbReference>
<sequence length="1113" mass="122299">MESMTQSAQISSSQGFADGQNSAAKESKLSDSFLSTSPVSLIQSPQDKKVIVGTDKSSESVTTSLRFPSQPGSFSASNYGSEAGAAEGQPGSPIKTSPVSERIKALEALAAKKREPEYRDGSFHHFRDRHHEKSSSDVPKLPPSVIKPPIDIPKPSVNIPKPSADKSQPPTDIPKLSFDTPKPTMDISKPPTDIPKLPADGPVCSTEKIVPGGLKMEGSPVEESPESPFEVLGDLRQGSEYEETAEWMKAHLPPVLDIDAAESNKSTSSVPQKDPDIGFPEDPAAFASVPDAFMDSPVESPKLRNELIESQKRSESEEEFDISFLPVAYVWDQQEKAGSSNLESKTPSSDAAPAGLGSPSPSVPPSDCHSEAEQNVDHEKEASWGEDLDRPVVSEADSSGESEDTVIEEGGSALPQSVNPPDLNDPPTAPDLSTSEKVVPPPKSERKLMQVPTINVIETDEPNYSDEEIENEPQLTEEEDFKIVNDSSNQRASEPEPQSQDVGPPKTRPLETEFMEGYSPPSSPVDSDVEYSPKHKILESISEVDYQQPLFTSEVQTDTEQAEKSQMMPNRVQNTVMHDDVDFPDNNDEWSDEGQDNDLKLREESLSSQGSAFLNQLKVDEQSSAAGPEPRKESAVSVTGFMQDDIYDRQSFDYENDEPSPLDCSDGKEFNKAKKQVILDPAQDIEEEIPDLESDASFNDDEVLNNPADQTSLDEYPQNPYSCFHHQTLSNEKNMGSIDKLPSLQQGSEVQLDSGSYVDVKDNESVSNKLDGESSFSEPPNSFVEFMRECLKSRQDEEPEEGLRSISSENQLSKTILPTSQSPPRIMMDLDQERITVSALKELGSSQDEMQLNLQTEVPDQRDGDGSATSAHLSSFTTAPPSACSQSDFDNSLSKEVETVDEWMAEAYYLAEHVLTAILTHLSVKDLIHWRDPKKSGVVFGLSMLMLLSLAAFSVISVVSYLLLALLIVTISFRIYKSVVQAVQKSNEGHPFKMLIDKDVSIPPETFRKHVDASLTYINRGLKQMSRLFLVEDLVDSLKLAVVMWLLTYVGAVFNGITLLILADILLFAVPPIYEKNKTQIDQYIDVARTQVNATVAKLQEKLPGAVKRSKAE</sequence>
<evidence type="ECO:0000256" key="3">
    <source>
        <dbReference type="ARBA" id="ARBA00022824"/>
    </source>
</evidence>
<dbReference type="InterPro" id="IPR046964">
    <property type="entry name" value="RTN1-4"/>
</dbReference>
<keyword evidence="4 6" id="KW-1133">Transmembrane helix</keyword>
<feature type="compositionally biased region" description="Basic and acidic residues" evidence="7">
    <location>
        <begin position="101"/>
        <end position="135"/>
    </location>
</feature>
<keyword evidence="5 6" id="KW-0472">Membrane</keyword>
<feature type="region of interest" description="Disordered" evidence="7">
    <location>
        <begin position="612"/>
        <end position="669"/>
    </location>
</feature>
<organism evidence="9 10">
    <name type="scientific">Oryzias melastigma</name>
    <name type="common">Marine medaka</name>
    <dbReference type="NCBI Taxonomy" id="30732"/>
    <lineage>
        <taxon>Eukaryota</taxon>
        <taxon>Metazoa</taxon>
        <taxon>Chordata</taxon>
        <taxon>Craniata</taxon>
        <taxon>Vertebrata</taxon>
        <taxon>Euteleostomi</taxon>
        <taxon>Actinopterygii</taxon>
        <taxon>Neopterygii</taxon>
        <taxon>Teleostei</taxon>
        <taxon>Neoteleostei</taxon>
        <taxon>Acanthomorphata</taxon>
        <taxon>Ovalentaria</taxon>
        <taxon>Atherinomorphae</taxon>
        <taxon>Beloniformes</taxon>
        <taxon>Adrianichthyidae</taxon>
        <taxon>Oryziinae</taxon>
        <taxon>Oryzias</taxon>
    </lineage>
</organism>
<dbReference type="InterPro" id="IPR003388">
    <property type="entry name" value="Reticulon"/>
</dbReference>
<feature type="compositionally biased region" description="Polar residues" evidence="7">
    <location>
        <begin position="549"/>
        <end position="559"/>
    </location>
</feature>
<evidence type="ECO:0000313" key="9">
    <source>
        <dbReference type="EMBL" id="KAF6730830.1"/>
    </source>
</evidence>
<evidence type="ECO:0000313" key="10">
    <source>
        <dbReference type="Proteomes" id="UP000646548"/>
    </source>
</evidence>
<comment type="subcellular location">
    <subcellularLocation>
        <location evidence="1 6">Endoplasmic reticulum membrane</location>
        <topology evidence="1 6">Multi-pass membrane protein</topology>
    </subcellularLocation>
</comment>
<feature type="compositionally biased region" description="Acidic residues" evidence="7">
    <location>
        <begin position="398"/>
        <end position="407"/>
    </location>
</feature>
<keyword evidence="3 6" id="KW-0256">Endoplasmic reticulum</keyword>
<gene>
    <name evidence="9" type="ORF">FQA47_008433</name>
</gene>
<feature type="region of interest" description="Disordered" evidence="7">
    <location>
        <begin position="794"/>
        <end position="824"/>
    </location>
</feature>
<evidence type="ECO:0000256" key="4">
    <source>
        <dbReference type="ARBA" id="ARBA00022989"/>
    </source>
</evidence>
<dbReference type="GO" id="GO:0043005">
    <property type="term" value="C:neuron projection"/>
    <property type="evidence" value="ECO:0007669"/>
    <property type="project" value="TreeGrafter"/>
</dbReference>
<feature type="compositionally biased region" description="Polar residues" evidence="7">
    <location>
        <begin position="485"/>
        <end position="501"/>
    </location>
</feature>
<feature type="compositionally biased region" description="Pro residues" evidence="7">
    <location>
        <begin position="140"/>
        <end position="152"/>
    </location>
</feature>
<feature type="region of interest" description="Disordered" evidence="7">
    <location>
        <begin position="858"/>
        <end position="890"/>
    </location>
</feature>
<dbReference type="AlphaFoldDB" id="A0A834CQE0"/>
<accession>A0A834CQE0</accession>